<evidence type="ECO:0000256" key="2">
    <source>
        <dbReference type="ARBA" id="ARBA00009712"/>
    </source>
</evidence>
<dbReference type="PROSITE" id="PS51410">
    <property type="entry name" value="BH4_AAA_HYDROXYL_2"/>
    <property type="match status" value="1"/>
</dbReference>
<dbReference type="PANTHER" id="PTHR11473">
    <property type="entry name" value="AROMATIC AMINO ACID HYDROXYLASE"/>
    <property type="match status" value="1"/>
</dbReference>
<evidence type="ECO:0000256" key="6">
    <source>
        <dbReference type="ARBA" id="ARBA00023033"/>
    </source>
</evidence>
<evidence type="ECO:0000256" key="4">
    <source>
        <dbReference type="ARBA" id="ARBA00023002"/>
    </source>
</evidence>
<keyword evidence="10" id="KW-1185">Reference proteome</keyword>
<feature type="domain" description="Biopterin-dependent aromatic amino acid hydroxylase family profile" evidence="8">
    <location>
        <begin position="1"/>
        <end position="342"/>
    </location>
</feature>
<dbReference type="InterPro" id="IPR036951">
    <property type="entry name" value="ArAA_hydroxylase_sf"/>
</dbReference>
<dbReference type="EMBL" id="AP027272">
    <property type="protein sequence ID" value="BDX05911.1"/>
    <property type="molecule type" value="Genomic_DNA"/>
</dbReference>
<sequence length="589" mass="65790">MYSQQQIIDSLPSHLRPFIAHQDYNLYTPRDQAVWRFLMHQLVENLSESAHPIYLEGLRRTGINIEEIPKIEVMNDHLNEIGWRAAVVDGFIPPAIFIEFLAHRVLVVAVNIRSYAHMLYTPAPDIIHESAGHAPFIIDIDYAEYLQRMGELGRRVITNKGDIEVYEAIRSLSIVKESPNATQAEIDAAETHLKDSIERKKEDPISEAALMSRLQWWTTEYGLVGTVDDYKIFGAGLLSSLGESLNCLDDQKVKKLPLTLQAIATDYDITREQPQLFVARSCRHLSQVAEEFARNLACNRGGKYGLDMAIAAETVNTAVYNSGLEVSGLLTHAMYDPMGNPTYIKTTGPTQLSYNERQLSGHGIEYHEHGFGSPVGKLVAIPNCLSTYHIDDLRDLGIEMGKRVTLNFLSGVSVEGMLKNITRRDGKNLLFTFEDCTVTDLDGTILFDPGWGVFDMAVGYRIDSVYGGSADPAEYPLYNNPSDTATVAGDYDATTLELFSLYGQTRGLRENQATSAAQVEDLIRSCENKVQEEWLLIFELLELAIKTKADEALVSALEARLESLLATESQENQILIRYGINRIATQKAS</sequence>
<dbReference type="GO" id="GO:0016714">
    <property type="term" value="F:oxidoreductase activity, acting on paired donors, with incorporation or reduction of molecular oxygen, reduced pteridine as one donor, and incorporation of one atom of oxygen"/>
    <property type="evidence" value="ECO:0007669"/>
    <property type="project" value="InterPro"/>
</dbReference>
<dbReference type="InterPro" id="IPR036329">
    <property type="entry name" value="Aro-AA_hydroxylase_C_sf"/>
</dbReference>
<gene>
    <name evidence="9" type="primary">phhA</name>
    <name evidence="9" type="ORF">MACH26_14320</name>
</gene>
<dbReference type="AlphaFoldDB" id="A0AA48KNU3"/>
<protein>
    <submittedName>
        <fullName evidence="9">Phenylalanine 4-monooxygenase</fullName>
    </submittedName>
</protein>
<evidence type="ECO:0000313" key="10">
    <source>
        <dbReference type="Proteomes" id="UP001333710"/>
    </source>
</evidence>
<proteinExistence type="inferred from homology"/>
<dbReference type="PANTHER" id="PTHR11473:SF24">
    <property type="entry name" value="PHENYLALANINE-4-HYDROXYLASE"/>
    <property type="match status" value="1"/>
</dbReference>
<organism evidence="9 10">
    <name type="scientific">Planctobacterium marinum</name>
    <dbReference type="NCBI Taxonomy" id="1631968"/>
    <lineage>
        <taxon>Bacteria</taxon>
        <taxon>Pseudomonadati</taxon>
        <taxon>Pseudomonadota</taxon>
        <taxon>Gammaproteobacteria</taxon>
        <taxon>Alteromonadales</taxon>
        <taxon>Alteromonadaceae</taxon>
        <taxon>Planctobacterium</taxon>
    </lineage>
</organism>
<dbReference type="KEGG" id="pmaw:MACH26_14320"/>
<feature type="binding site" evidence="7">
    <location>
        <position position="220"/>
    </location>
    <ligand>
        <name>Fe cation</name>
        <dbReference type="ChEBI" id="CHEBI:24875"/>
    </ligand>
</feature>
<dbReference type="NCBIfam" id="NF010657">
    <property type="entry name" value="PRK14056.1"/>
    <property type="match status" value="1"/>
</dbReference>
<evidence type="ECO:0000256" key="3">
    <source>
        <dbReference type="ARBA" id="ARBA00022723"/>
    </source>
</evidence>
<accession>A0AA48KNU3</accession>
<evidence type="ECO:0000256" key="1">
    <source>
        <dbReference type="ARBA" id="ARBA00001954"/>
    </source>
</evidence>
<evidence type="ECO:0000256" key="7">
    <source>
        <dbReference type="PIRSR" id="PIRSR601273-2"/>
    </source>
</evidence>
<dbReference type="Proteomes" id="UP001333710">
    <property type="component" value="Chromosome"/>
</dbReference>
<keyword evidence="4" id="KW-0560">Oxidoreductase</keyword>
<dbReference type="SUPFAM" id="SSF56534">
    <property type="entry name" value="Aromatic aminoacid monoxygenases, catalytic and oligomerization domains"/>
    <property type="match status" value="1"/>
</dbReference>
<reference evidence="9" key="1">
    <citation type="submission" date="2023-01" db="EMBL/GenBank/DDBJ databases">
        <title>Complete genome sequence of Planctobacterium marinum strain Dej080120_11.</title>
        <authorList>
            <person name="Ueki S."/>
            <person name="Maruyama F."/>
        </authorList>
    </citation>
    <scope>NUCLEOTIDE SEQUENCE</scope>
    <source>
        <strain evidence="9">Dej080120_11</strain>
    </source>
</reference>
<name>A0AA48KNU3_9ALTE</name>
<keyword evidence="3 7" id="KW-0479">Metal-binding</keyword>
<comment type="similarity">
    <text evidence="2">Belongs to the biopterin-dependent aromatic amino acid hydroxylase family.</text>
</comment>
<feature type="binding site" evidence="7">
    <location>
        <position position="133"/>
    </location>
    <ligand>
        <name>Fe cation</name>
        <dbReference type="ChEBI" id="CHEBI:24875"/>
    </ligand>
</feature>
<dbReference type="Pfam" id="PF00351">
    <property type="entry name" value="Biopterin_H"/>
    <property type="match status" value="2"/>
</dbReference>
<dbReference type="Gene3D" id="1.10.800.10">
    <property type="entry name" value="Aromatic amino acid hydroxylase"/>
    <property type="match status" value="1"/>
</dbReference>
<evidence type="ECO:0000313" key="9">
    <source>
        <dbReference type="EMBL" id="BDX05911.1"/>
    </source>
</evidence>
<feature type="binding site" evidence="7">
    <location>
        <position position="128"/>
    </location>
    <ligand>
        <name>Fe cation</name>
        <dbReference type="ChEBI" id="CHEBI:24875"/>
    </ligand>
</feature>
<evidence type="ECO:0000259" key="8">
    <source>
        <dbReference type="PROSITE" id="PS51410"/>
    </source>
</evidence>
<evidence type="ECO:0000256" key="5">
    <source>
        <dbReference type="ARBA" id="ARBA00023004"/>
    </source>
</evidence>
<dbReference type="RefSeq" id="WP_338291917.1">
    <property type="nucleotide sequence ID" value="NZ_AP027272.1"/>
</dbReference>
<dbReference type="InterPro" id="IPR001273">
    <property type="entry name" value="ArAA_hydroxylase"/>
</dbReference>
<comment type="cofactor">
    <cofactor evidence="1 7">
        <name>Fe(2+)</name>
        <dbReference type="ChEBI" id="CHEBI:29033"/>
    </cofactor>
</comment>
<dbReference type="GO" id="GO:0005506">
    <property type="term" value="F:iron ion binding"/>
    <property type="evidence" value="ECO:0007669"/>
    <property type="project" value="InterPro"/>
</dbReference>
<dbReference type="GO" id="GO:0009072">
    <property type="term" value="P:aromatic amino acid metabolic process"/>
    <property type="evidence" value="ECO:0007669"/>
    <property type="project" value="InterPro"/>
</dbReference>
<dbReference type="InterPro" id="IPR019774">
    <property type="entry name" value="Aromatic-AA_hydroxylase_C"/>
</dbReference>
<keyword evidence="6" id="KW-0503">Monooxygenase</keyword>
<keyword evidence="5 7" id="KW-0408">Iron</keyword>